<feature type="domain" description="Secretion system C-terminal sorting" evidence="8">
    <location>
        <begin position="1719"/>
        <end position="1791"/>
    </location>
</feature>
<dbReference type="SUPFAM" id="SSF52743">
    <property type="entry name" value="Subtilisin-like"/>
    <property type="match status" value="1"/>
</dbReference>
<dbReference type="Gene3D" id="3.40.50.200">
    <property type="entry name" value="Peptidase S8/S53 domain"/>
    <property type="match status" value="1"/>
</dbReference>
<evidence type="ECO:0000256" key="4">
    <source>
        <dbReference type="ARBA" id="ARBA00022825"/>
    </source>
</evidence>
<feature type="domain" description="Peptidase S8/S53" evidence="7">
    <location>
        <begin position="268"/>
        <end position="498"/>
    </location>
</feature>
<dbReference type="RefSeq" id="WP_234611335.1">
    <property type="nucleotide sequence ID" value="NZ_CP098806.1"/>
</dbReference>
<dbReference type="Proteomes" id="UP001139700">
    <property type="component" value="Unassembled WGS sequence"/>
</dbReference>
<feature type="active site" description="Charge relay system" evidence="5">
    <location>
        <position position="444"/>
    </location>
</feature>
<evidence type="ECO:0000259" key="7">
    <source>
        <dbReference type="Pfam" id="PF00082"/>
    </source>
</evidence>
<evidence type="ECO:0000256" key="1">
    <source>
        <dbReference type="ARBA" id="ARBA00011073"/>
    </source>
</evidence>
<dbReference type="PANTHER" id="PTHR43399">
    <property type="entry name" value="SUBTILISIN-RELATED"/>
    <property type="match status" value="1"/>
</dbReference>
<comment type="similarity">
    <text evidence="1 5">Belongs to the peptidase S8 family.</text>
</comment>
<proteinExistence type="inferred from homology"/>
<dbReference type="InterPro" id="IPR051048">
    <property type="entry name" value="Peptidase_S8/S53_subtilisin"/>
</dbReference>
<dbReference type="EMBL" id="JAJTTA010000001">
    <property type="protein sequence ID" value="MCF0038830.1"/>
    <property type="molecule type" value="Genomic_DNA"/>
</dbReference>
<keyword evidence="10" id="KW-1185">Reference proteome</keyword>
<dbReference type="PROSITE" id="PS51892">
    <property type="entry name" value="SUBTILASE"/>
    <property type="match status" value="1"/>
</dbReference>
<dbReference type="InterPro" id="IPR008979">
    <property type="entry name" value="Galactose-bd-like_sf"/>
</dbReference>
<dbReference type="NCBIfam" id="TIGR04183">
    <property type="entry name" value="Por_Secre_tail"/>
    <property type="match status" value="1"/>
</dbReference>
<sequence length="1798" mass="197492">MEWKKLYHTLSFLALTSLSVTAQNGKDYKVLLQSGSFTPEKNITASKQGANLRTAADGSRTFVVIQFESIPNAAEREQLKQEGIELLDYIPNNAYTATLTSNTDKSTLARMHGRAIFELTPEQKMQPALAKGQLPVHAVKMPGTVDVWINYPRSISFQEVSNQLKAKDFEIVSDQYKDYQVIALRIRDNRVRELAGQPFIQYVQAAPPGDKPFNNRSLVNGRANLLHSTLPNGRKLTGKGVVVGHGDDSNPLLHIDFNNRIINRAAIEAGQHGVHTMGTLAGGGIMNELYAGYAPKATIVSQSFSNIIAYSPEYVNDFAMVVTNNSYGSEINNCETYGIYDLYSRILDEQAFQLPNLEHVFSAGNSGGGTCSPYPPGFGNVISGYQTAKNVISVGNTFDTGLLAANSSVGPVRDGRIKPEIVALGSSVRSTIPTNLYTNGSGTSMSSPAVAGGLALLYERFRQVNGGANPKNALMKALIINGATDKGNEGPDYKYGFGWMDLSRSLKMLDDKNYVSGAVGHQQTLTHGIQVPAGTAQLKVMLYYNDPAAAVLSTQNLVNDLDLKVINPSNNAILPRLLDPTPSKVNAVAVTGEDHINNVEQVTINNPSAGAYMISVKGHAVPQNPTQEYFVVYDFVPAETAITYPIGNERLKDGDGIIVSWNAATDAQRTYTVQYSLNDGGSWTNIAVNLAAAVRQTTWTIPVGTTSNKAKVKIIQTKNNNVIGERVSEAFTVVGVPTVTLSSLQCEGYISLDWTAVTGATDYEVMLLKGDEMVAVDSTTQNKYVFSGMLKDSTYSMSVRARINGRPGRRALAISRRPDNGTCAGTISDNDLKIESIVTPVGSGRKNTSSELGNAVFVKIRIKNLDDVDFNGSVEVGYILDGQSIAPQTITPFIEKGKTYDHTFNIGANMSQVRDYHLQVFIHGQSDLVSANDTLTRVFRQLPNDQIALPFLDDMESLPAQTWVKNQTGLTGDGRYDFSASTTAGRLRTFLNTGMAASGQRALTLDANRFFTAGNISYLEGTFNLASYDVQDVDVRLNFKYKNHGQKTNANNRVWIRGKDSDPWIEAYDLFANQNSPQEGYKMPQGIEVSNLLATNNQNFSSSFQVRWGQWGKIIAADDKNGAGYSFDDIMLYVVTDDIQLLSVVQPAAENCGLGSAETVIAQVRNSSARTITNIPVYLQLNDGSMITDTIASLAKRTTVNYTFKDKADLSAYGWHKIKIWVGLDTDSYRLNDTVNVQIHNAPVISSYPYLENFESNDGHWYTKGTNSSWQHGKPVSTQIKTAPSGTNIWKTNLAGTNNDREESYLLSPCFNVTGLAAPTLSFSVALDMEVCDPLPCDIAYLEYSGNGGAWTRLGAQGQGTNWYNKTYSGKGSWSIQNFVRWHVATIPLPTGFASLKIRFVFSADNFNNREGIALDDIHIYDQANGIYDETGTGPAVSQSVPASNNWVHFLKNNKLVASVNTRGQNLGNTEVQAYVNTTGVRNTNKNYYLDRNFTIKPQNANLPDSAIVRLYFLESETLALVNATGCNNCDKPSSAYELGVSKYKNADLSKEDGNIENSSNGAWAFYPTELVKKVPYDKGYYAELKVKHFSEFWLAKNFVGSGDALPVSLIRFSAKKKNADNDRSVLLEWQTTSEEDFNHFDIEVAAGNDAFRQNQFVKLGEMASRGGLNVTRDYTFTDQSSSQTGVLYYRLKMIDTDNSYQYSSVKPVFFDEKPSWQVYPNPSTGMFYVTYQANTGDEVTVNVYDNGGRMYHSSKSAATGFVQKHKLDLTGWEYASGTYLLEVVSGKEKQVFHVLKN</sequence>
<dbReference type="InterPro" id="IPR015500">
    <property type="entry name" value="Peptidase_S8_subtilisin-rel"/>
</dbReference>
<evidence type="ECO:0000256" key="6">
    <source>
        <dbReference type="SAM" id="SignalP"/>
    </source>
</evidence>
<dbReference type="InterPro" id="IPR034058">
    <property type="entry name" value="TagA/B/C/D_pept_dom"/>
</dbReference>
<name>A0A9X1P6E1_9BACT</name>
<dbReference type="Gene3D" id="2.60.120.380">
    <property type="match status" value="1"/>
</dbReference>
<dbReference type="CDD" id="cd04842">
    <property type="entry name" value="Peptidases_S8_Kp43_protease"/>
    <property type="match status" value="1"/>
</dbReference>
<dbReference type="InterPro" id="IPR036852">
    <property type="entry name" value="Peptidase_S8/S53_dom_sf"/>
</dbReference>
<organism evidence="9 10">
    <name type="scientific">Dyadobacter fanqingshengii</name>
    <dbReference type="NCBI Taxonomy" id="2906443"/>
    <lineage>
        <taxon>Bacteria</taxon>
        <taxon>Pseudomonadati</taxon>
        <taxon>Bacteroidota</taxon>
        <taxon>Cytophagia</taxon>
        <taxon>Cytophagales</taxon>
        <taxon>Spirosomataceae</taxon>
        <taxon>Dyadobacter</taxon>
    </lineage>
</organism>
<evidence type="ECO:0000313" key="9">
    <source>
        <dbReference type="EMBL" id="MCF0038830.1"/>
    </source>
</evidence>
<keyword evidence="6" id="KW-0732">Signal</keyword>
<dbReference type="GO" id="GO:0006508">
    <property type="term" value="P:proteolysis"/>
    <property type="evidence" value="ECO:0007669"/>
    <property type="project" value="UniProtKB-KW"/>
</dbReference>
<dbReference type="InterPro" id="IPR023828">
    <property type="entry name" value="Peptidase_S8_Ser-AS"/>
</dbReference>
<dbReference type="InterPro" id="IPR000209">
    <property type="entry name" value="Peptidase_S8/S53_dom"/>
</dbReference>
<dbReference type="PROSITE" id="PS00138">
    <property type="entry name" value="SUBTILASE_SER"/>
    <property type="match status" value="1"/>
</dbReference>
<gene>
    <name evidence="9" type="ORF">LXM24_01945</name>
</gene>
<keyword evidence="3 5" id="KW-0378">Hydrolase</keyword>
<dbReference type="InterPro" id="IPR026444">
    <property type="entry name" value="Secre_tail"/>
</dbReference>
<dbReference type="PRINTS" id="PR00723">
    <property type="entry name" value="SUBTILISIN"/>
</dbReference>
<feature type="active site" description="Charge relay system" evidence="5">
    <location>
        <position position="272"/>
    </location>
</feature>
<dbReference type="PANTHER" id="PTHR43399:SF4">
    <property type="entry name" value="CELL WALL-ASSOCIATED PROTEASE"/>
    <property type="match status" value="1"/>
</dbReference>
<evidence type="ECO:0000259" key="8">
    <source>
        <dbReference type="Pfam" id="PF18962"/>
    </source>
</evidence>
<dbReference type="SUPFAM" id="SSF49785">
    <property type="entry name" value="Galactose-binding domain-like"/>
    <property type="match status" value="1"/>
</dbReference>
<feature type="signal peptide" evidence="6">
    <location>
        <begin position="1"/>
        <end position="22"/>
    </location>
</feature>
<dbReference type="GO" id="GO:0004252">
    <property type="term" value="F:serine-type endopeptidase activity"/>
    <property type="evidence" value="ECO:0007669"/>
    <property type="project" value="UniProtKB-UniRule"/>
</dbReference>
<feature type="chain" id="PRO_5040815431" evidence="6">
    <location>
        <begin position="23"/>
        <end position="1798"/>
    </location>
</feature>
<dbReference type="Pfam" id="PF18962">
    <property type="entry name" value="Por_Secre_tail"/>
    <property type="match status" value="1"/>
</dbReference>
<reference evidence="9" key="1">
    <citation type="submission" date="2021-12" db="EMBL/GenBank/DDBJ databases">
        <title>Novel species in genus Dyadobacter.</title>
        <authorList>
            <person name="Ma C."/>
        </authorList>
    </citation>
    <scope>NUCLEOTIDE SEQUENCE</scope>
    <source>
        <strain evidence="9">CY399</strain>
    </source>
</reference>
<evidence type="ECO:0000256" key="3">
    <source>
        <dbReference type="ARBA" id="ARBA00022801"/>
    </source>
</evidence>
<comment type="caution">
    <text evidence="9">The sequence shown here is derived from an EMBL/GenBank/DDBJ whole genome shotgun (WGS) entry which is preliminary data.</text>
</comment>
<dbReference type="Pfam" id="PF00082">
    <property type="entry name" value="Peptidase_S8"/>
    <property type="match status" value="1"/>
</dbReference>
<accession>A0A9X1P6E1</accession>
<protein>
    <submittedName>
        <fullName evidence="9">S8 family serine peptidase</fullName>
    </submittedName>
</protein>
<keyword evidence="2 5" id="KW-0645">Protease</keyword>
<evidence type="ECO:0000256" key="5">
    <source>
        <dbReference type="PROSITE-ProRule" id="PRU01240"/>
    </source>
</evidence>
<dbReference type="Gene3D" id="2.60.120.260">
    <property type="entry name" value="Galactose-binding domain-like"/>
    <property type="match status" value="1"/>
</dbReference>
<feature type="active site" description="Charge relay system" evidence="5">
    <location>
        <position position="247"/>
    </location>
</feature>
<evidence type="ECO:0000256" key="2">
    <source>
        <dbReference type="ARBA" id="ARBA00022670"/>
    </source>
</evidence>
<evidence type="ECO:0000313" key="10">
    <source>
        <dbReference type="Proteomes" id="UP001139700"/>
    </source>
</evidence>
<keyword evidence="4 5" id="KW-0720">Serine protease</keyword>